<dbReference type="AlphaFoldDB" id="A0A4Z2EB64"/>
<keyword evidence="2" id="KW-1185">Reference proteome</keyword>
<name>A0A4Z2EB64_9TELE</name>
<evidence type="ECO:0000313" key="1">
    <source>
        <dbReference type="EMBL" id="TNN25963.1"/>
    </source>
</evidence>
<proteinExistence type="predicted"/>
<gene>
    <name evidence="1" type="ORF">EYF80_063901</name>
</gene>
<reference evidence="1 2" key="1">
    <citation type="submission" date="2019-03" db="EMBL/GenBank/DDBJ databases">
        <title>First draft genome of Liparis tanakae, snailfish: a comprehensive survey of snailfish specific genes.</title>
        <authorList>
            <person name="Kim W."/>
            <person name="Song I."/>
            <person name="Jeong J.-H."/>
            <person name="Kim D."/>
            <person name="Kim S."/>
            <person name="Ryu S."/>
            <person name="Song J.Y."/>
            <person name="Lee S.K."/>
        </authorList>
    </citation>
    <scope>NUCLEOTIDE SEQUENCE [LARGE SCALE GENOMIC DNA]</scope>
    <source>
        <tissue evidence="1">Muscle</tissue>
    </source>
</reference>
<sequence>MAALRARRIRSEACVSGGDYLHSPICNPDVDGVKPPPRQELSLPGIAGPFMSAAPKSLPLFYSNPMSYHPSSEVISFTLVRQQAACSPIHHGAPCG</sequence>
<comment type="caution">
    <text evidence="1">The sequence shown here is derived from an EMBL/GenBank/DDBJ whole genome shotgun (WGS) entry which is preliminary data.</text>
</comment>
<accession>A0A4Z2EB64</accession>
<dbReference type="Proteomes" id="UP000314294">
    <property type="component" value="Unassembled WGS sequence"/>
</dbReference>
<organism evidence="1 2">
    <name type="scientific">Liparis tanakae</name>
    <name type="common">Tanaka's snailfish</name>
    <dbReference type="NCBI Taxonomy" id="230148"/>
    <lineage>
        <taxon>Eukaryota</taxon>
        <taxon>Metazoa</taxon>
        <taxon>Chordata</taxon>
        <taxon>Craniata</taxon>
        <taxon>Vertebrata</taxon>
        <taxon>Euteleostomi</taxon>
        <taxon>Actinopterygii</taxon>
        <taxon>Neopterygii</taxon>
        <taxon>Teleostei</taxon>
        <taxon>Neoteleostei</taxon>
        <taxon>Acanthomorphata</taxon>
        <taxon>Eupercaria</taxon>
        <taxon>Perciformes</taxon>
        <taxon>Cottioidei</taxon>
        <taxon>Cottales</taxon>
        <taxon>Liparidae</taxon>
        <taxon>Liparis</taxon>
    </lineage>
</organism>
<dbReference type="EMBL" id="SRLO01011258">
    <property type="protein sequence ID" value="TNN25963.1"/>
    <property type="molecule type" value="Genomic_DNA"/>
</dbReference>
<evidence type="ECO:0000313" key="2">
    <source>
        <dbReference type="Proteomes" id="UP000314294"/>
    </source>
</evidence>
<protein>
    <submittedName>
        <fullName evidence="1">Uncharacterized protein</fullName>
    </submittedName>
</protein>